<comment type="caution">
    <text evidence="1">The sequence shown here is derived from an EMBL/GenBank/DDBJ whole genome shotgun (WGS) entry which is preliminary data.</text>
</comment>
<dbReference type="Proteomes" id="UP000278475">
    <property type="component" value="Unassembled WGS sequence"/>
</dbReference>
<evidence type="ECO:0000313" key="1">
    <source>
        <dbReference type="EMBL" id="RLE48110.1"/>
    </source>
</evidence>
<protein>
    <submittedName>
        <fullName evidence="1">Uncharacterized protein</fullName>
    </submittedName>
</protein>
<evidence type="ECO:0000313" key="2">
    <source>
        <dbReference type="Proteomes" id="UP000278475"/>
    </source>
</evidence>
<gene>
    <name evidence="1" type="ORF">DRJ31_07875</name>
</gene>
<organism evidence="1 2">
    <name type="scientific">Thermoproteota archaeon</name>
    <dbReference type="NCBI Taxonomy" id="2056631"/>
    <lineage>
        <taxon>Archaea</taxon>
        <taxon>Thermoproteota</taxon>
    </lineage>
</organism>
<dbReference type="EMBL" id="QMQV01000090">
    <property type="protein sequence ID" value="RLE48110.1"/>
    <property type="molecule type" value="Genomic_DNA"/>
</dbReference>
<sequence length="98" mass="11346">MGRDGRKDDFTEIIKRIFDVYTVISSMVITDMVKSMVKAEPKRIIRPEGVGVAEVEEESENEVENECFEECMNECMEERNNMVLCGKLCGERCNEKDR</sequence>
<proteinExistence type="predicted"/>
<reference evidence="1 2" key="1">
    <citation type="submission" date="2018-06" db="EMBL/GenBank/DDBJ databases">
        <title>Extensive metabolic versatility and redundancy in microbially diverse, dynamic hydrothermal sediments.</title>
        <authorList>
            <person name="Dombrowski N."/>
            <person name="Teske A."/>
            <person name="Baker B.J."/>
        </authorList>
    </citation>
    <scope>NUCLEOTIDE SEQUENCE [LARGE SCALE GENOMIC DNA]</scope>
    <source>
        <strain evidence="1">B66_G16</strain>
    </source>
</reference>
<dbReference type="AlphaFoldDB" id="A0A497EMF4"/>
<name>A0A497EMF4_9CREN</name>
<accession>A0A497EMF4</accession>